<dbReference type="RefSeq" id="WP_307245650.1">
    <property type="nucleotide sequence ID" value="NZ_JAUSUZ010000001.1"/>
</dbReference>
<feature type="region of interest" description="Disordered" evidence="1">
    <location>
        <begin position="367"/>
        <end position="410"/>
    </location>
</feature>
<dbReference type="Proteomes" id="UP001240236">
    <property type="component" value="Unassembled WGS sequence"/>
</dbReference>
<keyword evidence="2" id="KW-0472">Membrane</keyword>
<evidence type="ECO:0000256" key="1">
    <source>
        <dbReference type="SAM" id="MobiDB-lite"/>
    </source>
</evidence>
<keyword evidence="5" id="KW-1185">Reference proteome</keyword>
<evidence type="ECO:0000256" key="2">
    <source>
        <dbReference type="SAM" id="Phobius"/>
    </source>
</evidence>
<dbReference type="InterPro" id="IPR023346">
    <property type="entry name" value="Lysozyme-like_dom_sf"/>
</dbReference>
<dbReference type="AlphaFoldDB" id="A0AAE3W4Y0"/>
<name>A0AAE3W4Y0_9ACTN</name>
<accession>A0AAE3W4Y0</accession>
<sequence>MRTTMFPNLSRWLGELGDRIRARGGLRRGVAGMIVAGVAIIVASAATIGFGIANAANDELTGRSVTDEQFSAIASAARSCPMLTPARMAGQLMAESGLNASATDTESGGKGLAGLDDEDWKNWAPWPDAKRDDTAAAVLALAHQMCDLAGQVRVAGVQGDEWRLSLAAFRSGLPEVTKAKGVPGEADEYVDRSTAYAAYYATLPQFGGTDARANPNPSAAEAKPLPEEFVAPVKAAGSVCGEIPPATVAAVLMASSEFNSNKLGRTGEQGVAQFRGDVWARYGPEDASAWDAGKSVPAVGEALCGLITELNGLEGDPLMLALAAYRIGPETVRQAAGTPDGETQAFIEAVRAYTDYYAMDSRIAVAPKPSATPSASKSPKPTATGSASPRPTRPSPAPSSDKPKPEGTTFVQVKGGHCLAPGDPATIQKCDTATAAQRWQIGTDGTIRSKVDGKCLDVTDAKTDNVTPVRTWNCNGTDAQRWRIENGTVYTALADNMCLDIDGDDPAPGSRVVIWFCVNHGKQSWTPKS</sequence>
<protein>
    <submittedName>
        <fullName evidence="4">Soluble lytic murein transglycosylase-like protein</fullName>
    </submittedName>
</protein>
<keyword evidence="2" id="KW-1133">Transmembrane helix</keyword>
<evidence type="ECO:0000313" key="4">
    <source>
        <dbReference type="EMBL" id="MDQ0370003.1"/>
    </source>
</evidence>
<keyword evidence="2" id="KW-0812">Transmembrane</keyword>
<dbReference type="InterPro" id="IPR035992">
    <property type="entry name" value="Ricin_B-like_lectins"/>
</dbReference>
<dbReference type="Gene3D" id="2.80.10.50">
    <property type="match status" value="1"/>
</dbReference>
<evidence type="ECO:0000259" key="3">
    <source>
        <dbReference type="SMART" id="SM00458"/>
    </source>
</evidence>
<dbReference type="PROSITE" id="PS50231">
    <property type="entry name" value="RICIN_B_LECTIN"/>
    <property type="match status" value="1"/>
</dbReference>
<comment type="caution">
    <text evidence="4">The sequence shown here is derived from an EMBL/GenBank/DDBJ whole genome shotgun (WGS) entry which is preliminary data.</text>
</comment>
<feature type="transmembrane region" description="Helical" evidence="2">
    <location>
        <begin position="29"/>
        <end position="53"/>
    </location>
</feature>
<dbReference type="InterPro" id="IPR000772">
    <property type="entry name" value="Ricin_B_lectin"/>
</dbReference>
<dbReference type="SUPFAM" id="SSF53955">
    <property type="entry name" value="Lysozyme-like"/>
    <property type="match status" value="2"/>
</dbReference>
<feature type="compositionally biased region" description="Low complexity" evidence="1">
    <location>
        <begin position="367"/>
        <end position="390"/>
    </location>
</feature>
<proteinExistence type="predicted"/>
<dbReference type="CDD" id="cd00161">
    <property type="entry name" value="beta-trefoil_Ricin-like"/>
    <property type="match status" value="1"/>
</dbReference>
<gene>
    <name evidence="4" type="ORF">J2S42_006672</name>
</gene>
<feature type="domain" description="Ricin B lectin" evidence="3">
    <location>
        <begin position="407"/>
        <end position="528"/>
    </location>
</feature>
<reference evidence="4 5" key="1">
    <citation type="submission" date="2023-07" db="EMBL/GenBank/DDBJ databases">
        <title>Sequencing the genomes of 1000 actinobacteria strains.</title>
        <authorList>
            <person name="Klenk H.-P."/>
        </authorList>
    </citation>
    <scope>NUCLEOTIDE SEQUENCE [LARGE SCALE GENOMIC DNA]</scope>
    <source>
        <strain evidence="4 5">DSM 44709</strain>
    </source>
</reference>
<dbReference type="SMART" id="SM00458">
    <property type="entry name" value="RICIN"/>
    <property type="match status" value="1"/>
</dbReference>
<evidence type="ECO:0000313" key="5">
    <source>
        <dbReference type="Proteomes" id="UP001240236"/>
    </source>
</evidence>
<dbReference type="Gene3D" id="1.10.530.10">
    <property type="match status" value="2"/>
</dbReference>
<dbReference type="SUPFAM" id="SSF50370">
    <property type="entry name" value="Ricin B-like lectins"/>
    <property type="match status" value="1"/>
</dbReference>
<dbReference type="EMBL" id="JAUSUZ010000001">
    <property type="protein sequence ID" value="MDQ0370003.1"/>
    <property type="molecule type" value="Genomic_DNA"/>
</dbReference>
<dbReference type="Pfam" id="PF00652">
    <property type="entry name" value="Ricin_B_lectin"/>
    <property type="match status" value="1"/>
</dbReference>
<organism evidence="4 5">
    <name type="scientific">Catenuloplanes indicus</name>
    <dbReference type="NCBI Taxonomy" id="137267"/>
    <lineage>
        <taxon>Bacteria</taxon>
        <taxon>Bacillati</taxon>
        <taxon>Actinomycetota</taxon>
        <taxon>Actinomycetes</taxon>
        <taxon>Micromonosporales</taxon>
        <taxon>Micromonosporaceae</taxon>
        <taxon>Catenuloplanes</taxon>
    </lineage>
</organism>